<comment type="caution">
    <text evidence="2">The sequence shown here is derived from an EMBL/GenBank/DDBJ whole genome shotgun (WGS) entry which is preliminary data.</text>
</comment>
<evidence type="ECO:0000313" key="3">
    <source>
        <dbReference type="Proteomes" id="UP000187209"/>
    </source>
</evidence>
<evidence type="ECO:0000313" key="2">
    <source>
        <dbReference type="EMBL" id="OMJ68646.1"/>
    </source>
</evidence>
<sequence length="711" mass="82764">MIIRLLNNMEFPEANLDPSLLRTYEEEKAWLHNYTSQLRSIDEIPSIALPSSSEFYPNLLEGIIQKRSFIQRSDEFEARVAFLQAKLQEKDADILKIRAQQSTECILASAKNKALQEENVNIKIKYGSLLEKFESVQKELNEKEKEPELLKVNMLKNEIKAKDIVFAEEKGILMKKIADLVETNEKSNNIIVKLEGEISKLESSFQNRIESMKESIEKSYKHAEILQKSDYYYTKMKEYENLYIEAKSDQNKMLRTLEKNDVLENENSALKSKCLNLHEAYCKLRQDYEFIHAKLISITDLHHQASDNLEKEAKKCENLMKENKFLQAQVKSLTEQNSESIFTFTSVDDLLIKNTMMILKVDQLESQISSLTQENFELKKSLKTFIKPAVKQSSFIDEEIPKIEADFALTREQLLDRLTLKNSRLTAEVKYLEKRVNMLENSELKLKEIIDNLKNENIELNKSQTFPSIPESDESSKAMNIEILNNKIDTLENILEKSSERNKRLQDTLEAFGFSLVALEERNSTIHVENRKSQDSLLSEIFKLNQALAELEEKNQNLELSLKESQDSIVTKEQAFEIEMDILRKKNADYNLKIKEIEDENFLNTINLKNSYNELKKLYDSDKENSIAEITKLKKDIYIEKNSFDALHSQFEETKKMLFKFQNEKSTLEALLTESFKEHGNVAHEEEATKGNVIKQIDKLVVLLYKALRKE</sequence>
<evidence type="ECO:0000256" key="1">
    <source>
        <dbReference type="SAM" id="Coils"/>
    </source>
</evidence>
<organism evidence="2 3">
    <name type="scientific">Stentor coeruleus</name>
    <dbReference type="NCBI Taxonomy" id="5963"/>
    <lineage>
        <taxon>Eukaryota</taxon>
        <taxon>Sar</taxon>
        <taxon>Alveolata</taxon>
        <taxon>Ciliophora</taxon>
        <taxon>Postciliodesmatophora</taxon>
        <taxon>Heterotrichea</taxon>
        <taxon>Heterotrichida</taxon>
        <taxon>Stentoridae</taxon>
        <taxon>Stentor</taxon>
    </lineage>
</organism>
<dbReference type="AlphaFoldDB" id="A0A1R2AVU4"/>
<reference evidence="2 3" key="1">
    <citation type="submission" date="2016-11" db="EMBL/GenBank/DDBJ databases">
        <title>The macronuclear genome of Stentor coeruleus: a giant cell with tiny introns.</title>
        <authorList>
            <person name="Slabodnick M."/>
            <person name="Ruby J.G."/>
            <person name="Reiff S.B."/>
            <person name="Swart E.C."/>
            <person name="Gosai S."/>
            <person name="Prabakaran S."/>
            <person name="Witkowska E."/>
            <person name="Larue G.E."/>
            <person name="Fisher S."/>
            <person name="Freeman R.M."/>
            <person name="Gunawardena J."/>
            <person name="Chu W."/>
            <person name="Stover N.A."/>
            <person name="Gregory B.D."/>
            <person name="Nowacki M."/>
            <person name="Derisi J."/>
            <person name="Roy S.W."/>
            <person name="Marshall W.F."/>
            <person name="Sood P."/>
        </authorList>
    </citation>
    <scope>NUCLEOTIDE SEQUENCE [LARGE SCALE GENOMIC DNA]</scope>
    <source>
        <strain evidence="2">WM001</strain>
    </source>
</reference>
<keyword evidence="3" id="KW-1185">Reference proteome</keyword>
<gene>
    <name evidence="2" type="ORF">SteCoe_33839</name>
</gene>
<proteinExistence type="predicted"/>
<feature type="coiled-coil region" evidence="1">
    <location>
        <begin position="253"/>
        <end position="336"/>
    </location>
</feature>
<feature type="coiled-coil region" evidence="1">
    <location>
        <begin position="415"/>
        <end position="508"/>
    </location>
</feature>
<protein>
    <submittedName>
        <fullName evidence="2">Uncharacterized protein</fullName>
    </submittedName>
</protein>
<accession>A0A1R2AVU4</accession>
<keyword evidence="1" id="KW-0175">Coiled coil</keyword>
<name>A0A1R2AVU4_9CILI</name>
<dbReference type="Proteomes" id="UP000187209">
    <property type="component" value="Unassembled WGS sequence"/>
</dbReference>
<feature type="coiled-coil region" evidence="1">
    <location>
        <begin position="534"/>
        <end position="600"/>
    </location>
</feature>
<dbReference type="EMBL" id="MPUH01001299">
    <property type="protein sequence ID" value="OMJ68646.1"/>
    <property type="molecule type" value="Genomic_DNA"/>
</dbReference>